<organism evidence="1 2">
    <name type="scientific">Falco tinnunculus</name>
    <name type="common">Common kestrel</name>
    <dbReference type="NCBI Taxonomy" id="100819"/>
    <lineage>
        <taxon>Eukaryota</taxon>
        <taxon>Metazoa</taxon>
        <taxon>Chordata</taxon>
        <taxon>Craniata</taxon>
        <taxon>Vertebrata</taxon>
        <taxon>Euteleostomi</taxon>
        <taxon>Archelosauria</taxon>
        <taxon>Archosauria</taxon>
        <taxon>Dinosauria</taxon>
        <taxon>Saurischia</taxon>
        <taxon>Theropoda</taxon>
        <taxon>Coelurosauria</taxon>
        <taxon>Aves</taxon>
        <taxon>Neognathae</taxon>
        <taxon>Neoaves</taxon>
        <taxon>Telluraves</taxon>
        <taxon>Australaves</taxon>
        <taxon>Falconiformes</taxon>
        <taxon>Falconidae</taxon>
        <taxon>Falco</taxon>
    </lineage>
</organism>
<protein>
    <submittedName>
        <fullName evidence="1">Uncharacterized protein</fullName>
    </submittedName>
</protein>
<name>A0A8C4XN21_FALTI</name>
<sequence>MLSKGLGECYVPPLQNSVPSWLSSTRSTDPGLAQAIYWKLILACVYYISDKFKKDD</sequence>
<dbReference type="GO" id="GO:0006122">
    <property type="term" value="P:mitochondrial electron transport, ubiquinol to cytochrome c"/>
    <property type="evidence" value="ECO:0007669"/>
    <property type="project" value="InterPro"/>
</dbReference>
<dbReference type="Proteomes" id="UP000694562">
    <property type="component" value="Unplaced"/>
</dbReference>
<reference evidence="1" key="2">
    <citation type="submission" date="2025-09" db="UniProtKB">
        <authorList>
            <consortium name="Ensembl"/>
        </authorList>
    </citation>
    <scope>IDENTIFICATION</scope>
</reference>
<keyword evidence="2" id="KW-1185">Reference proteome</keyword>
<dbReference type="Pfam" id="PF08997">
    <property type="entry name" value="UCR_6-4kD"/>
    <property type="match status" value="1"/>
</dbReference>
<accession>A0A8C4XN21</accession>
<dbReference type="Ensembl" id="ENSFTIT00000010067.1">
    <property type="protein sequence ID" value="ENSFTIP00000009635.1"/>
    <property type="gene ID" value="ENSFTIG00000006516.1"/>
</dbReference>
<dbReference type="InterPro" id="IPR015089">
    <property type="entry name" value="UQCR"/>
</dbReference>
<dbReference type="GO" id="GO:0005739">
    <property type="term" value="C:mitochondrion"/>
    <property type="evidence" value="ECO:0007669"/>
    <property type="project" value="GOC"/>
</dbReference>
<dbReference type="AlphaFoldDB" id="A0A8C4XN21"/>
<reference evidence="1" key="1">
    <citation type="submission" date="2025-08" db="UniProtKB">
        <authorList>
            <consortium name="Ensembl"/>
        </authorList>
    </citation>
    <scope>IDENTIFICATION</scope>
</reference>
<evidence type="ECO:0000313" key="1">
    <source>
        <dbReference type="Ensembl" id="ENSFTIP00000009635.1"/>
    </source>
</evidence>
<evidence type="ECO:0000313" key="2">
    <source>
        <dbReference type="Proteomes" id="UP000694562"/>
    </source>
</evidence>
<dbReference type="Gene3D" id="1.20.5.220">
    <property type="match status" value="1"/>
</dbReference>
<proteinExistence type="predicted"/>